<dbReference type="STRING" id="1437874.CSPHI_00840"/>
<name>A0A1L7CVK7_9CORY</name>
<dbReference type="Proteomes" id="UP000185469">
    <property type="component" value="Chromosome"/>
</dbReference>
<dbReference type="AlphaFoldDB" id="A0A1L7CVK7"/>
<accession>A0A1L7CVK7</accession>
<evidence type="ECO:0000313" key="1">
    <source>
        <dbReference type="EMBL" id="APT89873.1"/>
    </source>
</evidence>
<gene>
    <name evidence="1" type="ORF">CSPHI_00840</name>
</gene>
<keyword evidence="2" id="KW-1185">Reference proteome</keyword>
<dbReference type="KEGG" id="csph:CSPHI_00840"/>
<organism evidence="1 2">
    <name type="scientific">Corynebacterium sphenisci DSM 44792</name>
    <dbReference type="NCBI Taxonomy" id="1437874"/>
    <lineage>
        <taxon>Bacteria</taxon>
        <taxon>Bacillati</taxon>
        <taxon>Actinomycetota</taxon>
        <taxon>Actinomycetes</taxon>
        <taxon>Mycobacteriales</taxon>
        <taxon>Corynebacteriaceae</taxon>
        <taxon>Corynebacterium</taxon>
    </lineage>
</organism>
<proteinExistence type="predicted"/>
<evidence type="ECO:0000313" key="2">
    <source>
        <dbReference type="Proteomes" id="UP000185469"/>
    </source>
</evidence>
<sequence>MDPAARPDPLGPLMDLDGVAEAAAEAADALAAVHRHKVNLRKWSITGAEAVLRGARASAWLAGADPAIPADGIVSDPLLAAALRVADPLSPEAIGETARTWRRAPLQVLARFAVLAGGDSGGDRDAGRPVGDGRLSAAMKERRLHLLGELVAGGSAVPPAVLSGVVHGELLALRPFAADNGIIARAASRLATVAGGVDPRGLGVPESRWSKRRRAYAEAARGFAGGSPEGVRAFLLLHLEGLAAGAAEARSIAEAV</sequence>
<dbReference type="OrthoDB" id="5241763at2"/>
<dbReference type="RefSeq" id="WP_075691072.1">
    <property type="nucleotide sequence ID" value="NZ_CP009248.1"/>
</dbReference>
<protein>
    <recommendedName>
        <fullName evidence="3">Oxidoreductase</fullName>
    </recommendedName>
</protein>
<dbReference type="EMBL" id="CP009248">
    <property type="protein sequence ID" value="APT89873.1"/>
    <property type="molecule type" value="Genomic_DNA"/>
</dbReference>
<reference evidence="1 2" key="1">
    <citation type="submission" date="2014-08" db="EMBL/GenBank/DDBJ databases">
        <title>Complete genome sequence of Corynebacterium sphenisci CECT 5990(T) (=DSM 44792(T)), isolated from healthy wild penguins.</title>
        <authorList>
            <person name="Ruckert C."/>
            <person name="Albersmeier A."/>
            <person name="Winkler A."/>
            <person name="Kalinowski J."/>
        </authorList>
    </citation>
    <scope>NUCLEOTIDE SEQUENCE [LARGE SCALE GENOMIC DNA]</scope>
    <source>
        <strain evidence="1 2">DSM 44792</strain>
    </source>
</reference>
<evidence type="ECO:0008006" key="3">
    <source>
        <dbReference type="Google" id="ProtNLM"/>
    </source>
</evidence>